<protein>
    <submittedName>
        <fullName evidence="13">M48 family metalloprotease</fullName>
    </submittedName>
</protein>
<keyword evidence="3 11" id="KW-0812">Transmembrane</keyword>
<dbReference type="Proteomes" id="UP000613030">
    <property type="component" value="Unassembled WGS sequence"/>
</dbReference>
<dbReference type="InterPro" id="IPR050083">
    <property type="entry name" value="HtpX_protease"/>
</dbReference>
<evidence type="ECO:0000256" key="4">
    <source>
        <dbReference type="ARBA" id="ARBA00022723"/>
    </source>
</evidence>
<organism evidence="13 14">
    <name type="scientific">Chryseolinea lacunae</name>
    <dbReference type="NCBI Taxonomy" id="2801331"/>
    <lineage>
        <taxon>Bacteria</taxon>
        <taxon>Pseudomonadati</taxon>
        <taxon>Bacteroidota</taxon>
        <taxon>Cytophagia</taxon>
        <taxon>Cytophagales</taxon>
        <taxon>Fulvivirgaceae</taxon>
        <taxon>Chryseolinea</taxon>
    </lineage>
</organism>
<evidence type="ECO:0000256" key="8">
    <source>
        <dbReference type="ARBA" id="ARBA00023049"/>
    </source>
</evidence>
<feature type="transmembrane region" description="Helical" evidence="11">
    <location>
        <begin position="209"/>
        <end position="229"/>
    </location>
</feature>
<comment type="cofactor">
    <cofactor evidence="10">
        <name>Zn(2+)</name>
        <dbReference type="ChEBI" id="CHEBI:29105"/>
    </cofactor>
    <text evidence="10">Binds 1 zinc ion per subunit.</text>
</comment>
<feature type="transmembrane region" description="Helical" evidence="11">
    <location>
        <begin position="176"/>
        <end position="197"/>
    </location>
</feature>
<reference evidence="13 14" key="1">
    <citation type="submission" date="2021-01" db="EMBL/GenBank/DDBJ databases">
        <title>Chryseolinea sp. Jin1 Genome sequencing and assembly.</title>
        <authorList>
            <person name="Kim I."/>
        </authorList>
    </citation>
    <scope>NUCLEOTIDE SEQUENCE [LARGE SCALE GENOMIC DNA]</scope>
    <source>
        <strain evidence="13 14">Jin1</strain>
    </source>
</reference>
<feature type="transmembrane region" description="Helical" evidence="11">
    <location>
        <begin position="38"/>
        <end position="58"/>
    </location>
</feature>
<comment type="caution">
    <text evidence="13">The sequence shown here is derived from an EMBL/GenBank/DDBJ whole genome shotgun (WGS) entry which is preliminary data.</text>
</comment>
<keyword evidence="4" id="KW-0479">Metal-binding</keyword>
<evidence type="ECO:0000256" key="7">
    <source>
        <dbReference type="ARBA" id="ARBA00022989"/>
    </source>
</evidence>
<evidence type="ECO:0000256" key="1">
    <source>
        <dbReference type="ARBA" id="ARBA00022475"/>
    </source>
</evidence>
<evidence type="ECO:0000256" key="9">
    <source>
        <dbReference type="ARBA" id="ARBA00023136"/>
    </source>
</evidence>
<evidence type="ECO:0000259" key="12">
    <source>
        <dbReference type="Pfam" id="PF01435"/>
    </source>
</evidence>
<sequence>MLGIRILIDYLVVFFKFVHGKRIQPGNASFRFSFRDTFFEWILFSLFFAALLYVLVLLDRTHTGQLSVVMIFVLVAAASPIYGFVIQPMLSLFIYKETYRYIEETKALEQWVLTTFKIKVNIRLLDKEVVNAYATGVIPFSKLIILGRPLFDGLSQDDIKGLILHELGHTVRHHLLVLYGINVVTYSIGVVASYYLFPLYETTPYAGLFVFLHGAVFYGLLMALIPGLVQRRIEYAADKFAAIHAGAAYATALTNLNILSEGGLMKGGLNYPSLKKRLARIHEVY</sequence>
<accession>A0ABS1KTK6</accession>
<keyword evidence="6 10" id="KW-0862">Zinc</keyword>
<dbReference type="RefSeq" id="WP_202011107.1">
    <property type="nucleotide sequence ID" value="NZ_JAERRB010000005.1"/>
</dbReference>
<evidence type="ECO:0000256" key="6">
    <source>
        <dbReference type="ARBA" id="ARBA00022833"/>
    </source>
</evidence>
<dbReference type="GO" id="GO:0008237">
    <property type="term" value="F:metallopeptidase activity"/>
    <property type="evidence" value="ECO:0007669"/>
    <property type="project" value="UniProtKB-KW"/>
</dbReference>
<evidence type="ECO:0000256" key="11">
    <source>
        <dbReference type="SAM" id="Phobius"/>
    </source>
</evidence>
<gene>
    <name evidence="13" type="ORF">JI741_15565</name>
</gene>
<comment type="similarity">
    <text evidence="10">Belongs to the peptidase M48 family.</text>
</comment>
<evidence type="ECO:0000313" key="14">
    <source>
        <dbReference type="Proteomes" id="UP000613030"/>
    </source>
</evidence>
<keyword evidence="14" id="KW-1185">Reference proteome</keyword>
<keyword evidence="7 11" id="KW-1133">Transmembrane helix</keyword>
<dbReference type="Gene3D" id="3.30.2010.10">
    <property type="entry name" value="Metalloproteases ('zincins'), catalytic domain"/>
    <property type="match status" value="1"/>
</dbReference>
<dbReference type="PANTHER" id="PTHR43221">
    <property type="entry name" value="PROTEASE HTPX"/>
    <property type="match status" value="1"/>
</dbReference>
<keyword evidence="5 10" id="KW-0378">Hydrolase</keyword>
<dbReference type="Pfam" id="PF01435">
    <property type="entry name" value="Peptidase_M48"/>
    <property type="match status" value="1"/>
</dbReference>
<proteinExistence type="inferred from homology"/>
<dbReference type="PANTHER" id="PTHR43221:SF2">
    <property type="entry name" value="PROTEASE HTPX HOMOLOG"/>
    <property type="match status" value="1"/>
</dbReference>
<feature type="transmembrane region" description="Helical" evidence="11">
    <location>
        <begin position="64"/>
        <end position="86"/>
    </location>
</feature>
<name>A0ABS1KTK6_9BACT</name>
<keyword evidence="9 11" id="KW-0472">Membrane</keyword>
<keyword evidence="1" id="KW-1003">Cell membrane</keyword>
<evidence type="ECO:0000256" key="10">
    <source>
        <dbReference type="RuleBase" id="RU003983"/>
    </source>
</evidence>
<keyword evidence="2 10" id="KW-0645">Protease</keyword>
<keyword evidence="8 10" id="KW-0482">Metalloprotease</keyword>
<evidence type="ECO:0000256" key="2">
    <source>
        <dbReference type="ARBA" id="ARBA00022670"/>
    </source>
</evidence>
<evidence type="ECO:0000256" key="5">
    <source>
        <dbReference type="ARBA" id="ARBA00022801"/>
    </source>
</evidence>
<feature type="domain" description="Peptidase M48" evidence="12">
    <location>
        <begin position="124"/>
        <end position="282"/>
    </location>
</feature>
<dbReference type="EMBL" id="JAERRB010000005">
    <property type="protein sequence ID" value="MBL0742643.1"/>
    <property type="molecule type" value="Genomic_DNA"/>
</dbReference>
<evidence type="ECO:0000313" key="13">
    <source>
        <dbReference type="EMBL" id="MBL0742643.1"/>
    </source>
</evidence>
<dbReference type="InterPro" id="IPR001915">
    <property type="entry name" value="Peptidase_M48"/>
</dbReference>
<evidence type="ECO:0000256" key="3">
    <source>
        <dbReference type="ARBA" id="ARBA00022692"/>
    </source>
</evidence>